<dbReference type="FunFam" id="1.25.10.10:FF:001926">
    <property type="entry name" value="Uncharacterized protein"/>
    <property type="match status" value="1"/>
</dbReference>
<name>G7Y372_CLOSI</name>
<keyword evidence="4" id="KW-0677">Repeat</keyword>
<dbReference type="Proteomes" id="UP000008909">
    <property type="component" value="Unassembled WGS sequence"/>
</dbReference>
<dbReference type="InterPro" id="IPR016024">
    <property type="entry name" value="ARM-type_fold"/>
</dbReference>
<keyword evidence="3" id="KW-0813">Transport</keyword>
<dbReference type="GO" id="GO:0030123">
    <property type="term" value="C:AP-3 adaptor complex"/>
    <property type="evidence" value="ECO:0007669"/>
    <property type="project" value="InterPro"/>
</dbReference>
<dbReference type="InterPro" id="IPR017105">
    <property type="entry name" value="AP3_complex_dsu"/>
</dbReference>
<keyword evidence="9" id="KW-1185">Reference proteome</keyword>
<reference evidence="8" key="1">
    <citation type="journal article" date="2011" name="Genome Biol.">
        <title>The draft genome of the carcinogenic human liver fluke Clonorchis sinensis.</title>
        <authorList>
            <person name="Wang X."/>
            <person name="Chen W."/>
            <person name="Huang Y."/>
            <person name="Sun J."/>
            <person name="Men J."/>
            <person name="Liu H."/>
            <person name="Luo F."/>
            <person name="Guo L."/>
            <person name="Lv X."/>
            <person name="Deng C."/>
            <person name="Zhou C."/>
            <person name="Fan Y."/>
            <person name="Li X."/>
            <person name="Huang L."/>
            <person name="Hu Y."/>
            <person name="Liang C."/>
            <person name="Hu X."/>
            <person name="Xu J."/>
            <person name="Yu X."/>
        </authorList>
    </citation>
    <scope>NUCLEOTIDE SEQUENCE [LARGE SCALE GENOMIC DNA]</scope>
    <source>
        <strain evidence="8">Henan</strain>
    </source>
</reference>
<dbReference type="GO" id="GO:1904115">
    <property type="term" value="C:axon cytoplasm"/>
    <property type="evidence" value="ECO:0007669"/>
    <property type="project" value="GOC"/>
</dbReference>
<feature type="domain" description="Clathrin/coatomer adaptor adaptin-like N-terminal" evidence="7">
    <location>
        <begin position="185"/>
        <end position="318"/>
    </location>
</feature>
<dbReference type="GO" id="GO:0043195">
    <property type="term" value="C:terminal bouton"/>
    <property type="evidence" value="ECO:0007669"/>
    <property type="project" value="TreeGrafter"/>
</dbReference>
<evidence type="ECO:0000259" key="7">
    <source>
        <dbReference type="Pfam" id="PF01602"/>
    </source>
</evidence>
<evidence type="ECO:0000256" key="6">
    <source>
        <dbReference type="ARBA" id="ARBA00023136"/>
    </source>
</evidence>
<dbReference type="GO" id="GO:0098943">
    <property type="term" value="P:neurotransmitter receptor transport, postsynaptic endosome to lysosome"/>
    <property type="evidence" value="ECO:0007669"/>
    <property type="project" value="TreeGrafter"/>
</dbReference>
<dbReference type="InterPro" id="IPR011989">
    <property type="entry name" value="ARM-like"/>
</dbReference>
<comment type="subcellular location">
    <subcellularLocation>
        <location evidence="1">Endomembrane system</location>
    </subcellularLocation>
</comment>
<evidence type="ECO:0000256" key="4">
    <source>
        <dbReference type="ARBA" id="ARBA00022737"/>
    </source>
</evidence>
<dbReference type="GO" id="GO:0006896">
    <property type="term" value="P:Golgi to vacuole transport"/>
    <property type="evidence" value="ECO:0007669"/>
    <property type="project" value="TreeGrafter"/>
</dbReference>
<gene>
    <name evidence="8" type="ORF">CLF_100323</name>
</gene>
<dbReference type="GO" id="GO:0016182">
    <property type="term" value="P:synaptic vesicle budding from endosome"/>
    <property type="evidence" value="ECO:0007669"/>
    <property type="project" value="TreeGrafter"/>
</dbReference>
<comment type="similarity">
    <text evidence="2">Belongs to the adaptor complexes large subunit family.</text>
</comment>
<dbReference type="GO" id="GO:0010008">
    <property type="term" value="C:endosome membrane"/>
    <property type="evidence" value="ECO:0007669"/>
    <property type="project" value="TreeGrafter"/>
</dbReference>
<dbReference type="GO" id="GO:0006623">
    <property type="term" value="P:protein targeting to vacuole"/>
    <property type="evidence" value="ECO:0007669"/>
    <property type="project" value="TreeGrafter"/>
</dbReference>
<sequence length="459" mass="51797">MAVTVHTVPLSTKFRSSTVGQLAESCGFTVSRKSTTLLVDSSLWHVCCRKCRKDSAIIVVRLSEWFALREYFAPNTAVRKLCLLTFGRCHFSEGSDNFSPAVMSHHLQRNRSSSKFPSVRLPVHRRLKYSELKKLIALLNCQKTSDSRQPLRMALLAVRGTIERVLDKNMQDLVRGIRNHKNDEVKYISECLEEIKNELKQGSFPSKSNAVSKLIYLQMLGYDISWAMFNTVEVMSSPKFTFKVSVISHCVIILQRIGYLSASQSFRPGSDVLLLATNLIRKDLCSANMYDAGVALSGLSCFMTQDLAMDLYNDVLSLTHVAAFSICTSREFGQTSLTEPLLSPSVDVSPKYTQDPTSAVHLKPLKTSPNVLYFTLRLFDSGDRVQLKKILLTLRVQDIPVLRREFTDQKPIYNKQTTLLNPRNPVYLGGFSVRTLCRIGKQAMLTETLSFIEMDMCCL</sequence>
<dbReference type="Gene3D" id="1.25.10.10">
    <property type="entry name" value="Leucine-rich Repeat Variant"/>
    <property type="match status" value="1"/>
</dbReference>
<evidence type="ECO:0000256" key="3">
    <source>
        <dbReference type="ARBA" id="ARBA00022448"/>
    </source>
</evidence>
<reference key="2">
    <citation type="submission" date="2011-10" db="EMBL/GenBank/DDBJ databases">
        <title>The genome and transcriptome sequence of Clonorchis sinensis provide insights into the carcinogenic liver fluke.</title>
        <authorList>
            <person name="Wang X."/>
            <person name="Huang Y."/>
            <person name="Chen W."/>
            <person name="Liu H."/>
            <person name="Guo L."/>
            <person name="Chen Y."/>
            <person name="Luo F."/>
            <person name="Zhou W."/>
            <person name="Sun J."/>
            <person name="Mao Q."/>
            <person name="Liang P."/>
            <person name="Zhou C."/>
            <person name="Tian Y."/>
            <person name="Men J."/>
            <person name="Lv X."/>
            <person name="Huang L."/>
            <person name="Zhou J."/>
            <person name="Hu Y."/>
            <person name="Li R."/>
            <person name="Zhang F."/>
            <person name="Lei H."/>
            <person name="Li X."/>
            <person name="Hu X."/>
            <person name="Liang C."/>
            <person name="Xu J."/>
            <person name="Wu Z."/>
            <person name="Yu X."/>
        </authorList>
    </citation>
    <scope>NUCLEOTIDE SEQUENCE</scope>
    <source>
        <strain>Henan</strain>
    </source>
</reference>
<dbReference type="GO" id="GO:0048490">
    <property type="term" value="P:anterograde synaptic vesicle transport"/>
    <property type="evidence" value="ECO:0007669"/>
    <property type="project" value="TreeGrafter"/>
</dbReference>
<evidence type="ECO:0000313" key="9">
    <source>
        <dbReference type="Proteomes" id="UP000008909"/>
    </source>
</evidence>
<keyword evidence="6" id="KW-0472">Membrane</keyword>
<evidence type="ECO:0000313" key="8">
    <source>
        <dbReference type="EMBL" id="GAA47409.1"/>
    </source>
</evidence>
<proteinExistence type="inferred from homology"/>
<evidence type="ECO:0000256" key="2">
    <source>
        <dbReference type="ARBA" id="ARBA00006613"/>
    </source>
</evidence>
<accession>G7Y372</accession>
<dbReference type="AlphaFoldDB" id="G7Y372"/>
<keyword evidence="5" id="KW-0653">Protein transport</keyword>
<protein>
    <submittedName>
        <fullName evidence="8">AP-3 complex subunit delta-1</fullName>
    </submittedName>
</protein>
<evidence type="ECO:0000256" key="1">
    <source>
        <dbReference type="ARBA" id="ARBA00004308"/>
    </source>
</evidence>
<organism evidence="8 9">
    <name type="scientific">Clonorchis sinensis</name>
    <name type="common">Chinese liver fluke</name>
    <dbReference type="NCBI Taxonomy" id="79923"/>
    <lineage>
        <taxon>Eukaryota</taxon>
        <taxon>Metazoa</taxon>
        <taxon>Spiralia</taxon>
        <taxon>Lophotrochozoa</taxon>
        <taxon>Platyhelminthes</taxon>
        <taxon>Trematoda</taxon>
        <taxon>Digenea</taxon>
        <taxon>Opisthorchiida</taxon>
        <taxon>Opisthorchiata</taxon>
        <taxon>Opisthorchiidae</taxon>
        <taxon>Clonorchis</taxon>
    </lineage>
</organism>
<evidence type="ECO:0000256" key="5">
    <source>
        <dbReference type="ARBA" id="ARBA00022927"/>
    </source>
</evidence>
<dbReference type="GO" id="GO:0048499">
    <property type="term" value="P:synaptic vesicle membrane organization"/>
    <property type="evidence" value="ECO:0007669"/>
    <property type="project" value="TreeGrafter"/>
</dbReference>
<dbReference type="SUPFAM" id="SSF48371">
    <property type="entry name" value="ARM repeat"/>
    <property type="match status" value="1"/>
</dbReference>
<dbReference type="GO" id="GO:0098830">
    <property type="term" value="C:presynaptic endosome"/>
    <property type="evidence" value="ECO:0007669"/>
    <property type="project" value="TreeGrafter"/>
</dbReference>
<dbReference type="Pfam" id="PF01602">
    <property type="entry name" value="Adaptin_N"/>
    <property type="match status" value="1"/>
</dbReference>
<dbReference type="InterPro" id="IPR002553">
    <property type="entry name" value="Clathrin/coatomer_adapt-like_N"/>
</dbReference>
<dbReference type="PANTHER" id="PTHR22781:SF12">
    <property type="entry name" value="AP-3 COMPLEX SUBUNIT DELTA-1"/>
    <property type="match status" value="1"/>
</dbReference>
<dbReference type="EMBL" id="DF142838">
    <property type="protein sequence ID" value="GAA47409.1"/>
    <property type="molecule type" value="Genomic_DNA"/>
</dbReference>
<dbReference type="PANTHER" id="PTHR22781">
    <property type="entry name" value="DELTA ADAPTIN-RELATED"/>
    <property type="match status" value="1"/>
</dbReference>